<feature type="transmembrane region" description="Helical" evidence="7">
    <location>
        <begin position="131"/>
        <end position="148"/>
    </location>
</feature>
<evidence type="ECO:0000256" key="5">
    <source>
        <dbReference type="ARBA" id="ARBA00022989"/>
    </source>
</evidence>
<dbReference type="GO" id="GO:0022857">
    <property type="term" value="F:transmembrane transporter activity"/>
    <property type="evidence" value="ECO:0007669"/>
    <property type="project" value="InterPro"/>
</dbReference>
<dbReference type="PANTHER" id="PTHR11654">
    <property type="entry name" value="OLIGOPEPTIDE TRANSPORTER-RELATED"/>
    <property type="match status" value="1"/>
</dbReference>
<keyword evidence="6 7" id="KW-0472">Membrane</keyword>
<evidence type="ECO:0000256" key="7">
    <source>
        <dbReference type="SAM" id="Phobius"/>
    </source>
</evidence>
<protein>
    <submittedName>
        <fullName evidence="9">Uncharacterized protein</fullName>
    </submittedName>
</protein>
<evidence type="ECO:0000256" key="2">
    <source>
        <dbReference type="ARBA" id="ARBA00005982"/>
    </source>
</evidence>
<comment type="subcellular location">
    <subcellularLocation>
        <location evidence="1">Membrane</location>
        <topology evidence="1">Multi-pass membrane protein</topology>
    </subcellularLocation>
</comment>
<dbReference type="InterPro" id="IPR000109">
    <property type="entry name" value="POT_fam"/>
</dbReference>
<keyword evidence="8" id="KW-1185">Reference proteome</keyword>
<dbReference type="AlphaFoldDB" id="A0AAF3FJC6"/>
<keyword evidence="4" id="KW-0813">Transport</keyword>
<dbReference type="Proteomes" id="UP000887575">
    <property type="component" value="Unassembled WGS sequence"/>
</dbReference>
<feature type="transmembrane region" description="Helical" evidence="7">
    <location>
        <begin position="31"/>
        <end position="53"/>
    </location>
</feature>
<reference evidence="9" key="1">
    <citation type="submission" date="2024-02" db="UniProtKB">
        <authorList>
            <consortium name="WormBaseParasite"/>
        </authorList>
    </citation>
    <scope>IDENTIFICATION</scope>
</reference>
<keyword evidence="4" id="KW-0571">Peptide transport</keyword>
<dbReference type="InterPro" id="IPR036259">
    <property type="entry name" value="MFS_trans_sf"/>
</dbReference>
<evidence type="ECO:0000256" key="6">
    <source>
        <dbReference type="ARBA" id="ARBA00023136"/>
    </source>
</evidence>
<feature type="transmembrane region" description="Helical" evidence="7">
    <location>
        <begin position="479"/>
        <end position="501"/>
    </location>
</feature>
<evidence type="ECO:0000256" key="3">
    <source>
        <dbReference type="ARBA" id="ARBA00022692"/>
    </source>
</evidence>
<evidence type="ECO:0000256" key="1">
    <source>
        <dbReference type="ARBA" id="ARBA00004141"/>
    </source>
</evidence>
<dbReference type="Gene3D" id="1.20.1250.20">
    <property type="entry name" value="MFS general substrate transporter like domains"/>
    <property type="match status" value="2"/>
</dbReference>
<feature type="transmembrane region" description="Helical" evidence="7">
    <location>
        <begin position="179"/>
        <end position="200"/>
    </location>
</feature>
<sequence>MFYFSINAGSMISTFIAPIFRSMSCMGQDSCYPLAFGIPAVLMIVATCLFMAASFWYKKKPPSENVFGVIFGLIFGAIGNKFRASEKKSHWLDHYMTTHDCTRDKRCQEMKLEKGKDYCHKGQYVDDVKQLFRVLIMFLPVPIFWSLYDQQGSIWLIQGTQMDCRLWGNVLFMPDQVQVLNAVLILVFIPIFQIIIYPIAEKFVTLTYLRKMVCGGLLAAAAFGVAGLVQTEVNNSLPLLPKSGQAYVIIYALDYKYGGDELDNLVFCRGDTKPTECNPRKPSDFYYWEQKYNKDDSDLDAYDFYDIGNEKKSDKKYVLYSFKPVKPGKWWIFLLHGRPRSAGSTTPKTVDVTDLDVSIELRRQGGVYLYALINDPTADNYTSGGAGLKVYKNQDGAPIHFQAVPDNSVNILWQVPQIVVITAGEILFSITGYEFAYSQCAPSMKAVVQAAWLFTTAIGDTIIVLITLWSPFDNMATMFFAYAGVMAVVIVLFAFMSHFYYDYKSYVASGDDSQNEALIDDEDDWGKMNAGYQADHGQPRKTSNLEEYLDEDDLKF</sequence>
<evidence type="ECO:0000313" key="9">
    <source>
        <dbReference type="WBParaSite" id="MBELARI_LOCUS7194"/>
    </source>
</evidence>
<organism evidence="8 9">
    <name type="scientific">Mesorhabditis belari</name>
    <dbReference type="NCBI Taxonomy" id="2138241"/>
    <lineage>
        <taxon>Eukaryota</taxon>
        <taxon>Metazoa</taxon>
        <taxon>Ecdysozoa</taxon>
        <taxon>Nematoda</taxon>
        <taxon>Chromadorea</taxon>
        <taxon>Rhabditida</taxon>
        <taxon>Rhabditina</taxon>
        <taxon>Rhabditomorpha</taxon>
        <taxon>Rhabditoidea</taxon>
        <taxon>Rhabditidae</taxon>
        <taxon>Mesorhabditinae</taxon>
        <taxon>Mesorhabditis</taxon>
    </lineage>
</organism>
<keyword evidence="5 7" id="KW-1133">Transmembrane helix</keyword>
<dbReference type="Pfam" id="PF00854">
    <property type="entry name" value="PTR2"/>
    <property type="match status" value="2"/>
</dbReference>
<accession>A0AAF3FJC6</accession>
<name>A0AAF3FJC6_9BILA</name>
<keyword evidence="3 7" id="KW-0812">Transmembrane</keyword>
<evidence type="ECO:0000313" key="8">
    <source>
        <dbReference type="Proteomes" id="UP000887575"/>
    </source>
</evidence>
<evidence type="ECO:0000256" key="4">
    <source>
        <dbReference type="ARBA" id="ARBA00022856"/>
    </source>
</evidence>
<proteinExistence type="inferred from homology"/>
<comment type="similarity">
    <text evidence="2">Belongs to the major facilitator superfamily. Proton-dependent oligopeptide transporter (POT/PTR) (TC 2.A.17) family.</text>
</comment>
<feature type="transmembrane region" description="Helical" evidence="7">
    <location>
        <begin position="450"/>
        <end position="472"/>
    </location>
</feature>
<dbReference type="GO" id="GO:0016020">
    <property type="term" value="C:membrane"/>
    <property type="evidence" value="ECO:0007669"/>
    <property type="project" value="UniProtKB-SubCell"/>
</dbReference>
<keyword evidence="4" id="KW-0653">Protein transport</keyword>
<dbReference type="WBParaSite" id="MBELARI_LOCUS7194">
    <property type="protein sequence ID" value="MBELARI_LOCUS7194"/>
    <property type="gene ID" value="MBELARI_LOCUS7194"/>
</dbReference>
<dbReference type="GO" id="GO:0015833">
    <property type="term" value="P:peptide transport"/>
    <property type="evidence" value="ECO:0007669"/>
    <property type="project" value="UniProtKB-KW"/>
</dbReference>
<feature type="transmembrane region" description="Helical" evidence="7">
    <location>
        <begin position="212"/>
        <end position="229"/>
    </location>
</feature>